<dbReference type="PANTHER" id="PTHR42988">
    <property type="entry name" value="PHOSPHOHYDROLASE"/>
    <property type="match status" value="1"/>
</dbReference>
<dbReference type="InterPro" id="IPR004843">
    <property type="entry name" value="Calcineurin-like_PHP"/>
</dbReference>
<comment type="similarity">
    <text evidence="4">Belongs to the cyclic nucleotide phosphodiesterase class-III family.</text>
</comment>
<gene>
    <name evidence="6" type="ORF">RFH51_12455</name>
</gene>
<dbReference type="GeneID" id="84209585"/>
<evidence type="ECO:0000256" key="3">
    <source>
        <dbReference type="ARBA" id="ARBA00023004"/>
    </source>
</evidence>
<comment type="caution">
    <text evidence="6">The sequence shown here is derived from an EMBL/GenBank/DDBJ whole genome shotgun (WGS) entry which is preliminary data.</text>
</comment>
<dbReference type="PANTHER" id="PTHR42988:SF2">
    <property type="entry name" value="CYCLIC NUCLEOTIDE PHOSPHODIESTERASE CBUA0032-RELATED"/>
    <property type="match status" value="1"/>
</dbReference>
<name>A0AAW8JIZ1_9GAMM</name>
<dbReference type="GO" id="GO:0016787">
    <property type="term" value="F:hydrolase activity"/>
    <property type="evidence" value="ECO:0007669"/>
    <property type="project" value="UniProtKB-KW"/>
</dbReference>
<dbReference type="AlphaFoldDB" id="A0AAW8JIZ1"/>
<evidence type="ECO:0000256" key="2">
    <source>
        <dbReference type="ARBA" id="ARBA00022801"/>
    </source>
</evidence>
<evidence type="ECO:0000313" key="6">
    <source>
        <dbReference type="EMBL" id="MDQ9072270.1"/>
    </source>
</evidence>
<accession>A0AAW8JIZ1</accession>
<sequence>MLLHLSDVHFGTERPVCLEAIQRFCNRFKPEVIAISGDLTQRARLPQFIACKMYFEQLGIPYFVVPGNHDIPLYHVWDRFFSPFALYQLFFGSLENTLITEHFYLIGVNTIRRRSHTKGHLSLQQIHEVNEKLIHAPKDKLKIVVSHQPFYTAVKDRHENDCPDLAKLAVQYWGESGLFGLLHGHLHHVAVFDLNQEYQLHLDHPVFEIHAGTATSSRLYRDTPNSFNVLLNDGTIQHYLFDESSKDFVLKV</sequence>
<dbReference type="Proteomes" id="UP001243195">
    <property type="component" value="Unassembled WGS sequence"/>
</dbReference>
<evidence type="ECO:0000256" key="4">
    <source>
        <dbReference type="ARBA" id="ARBA00025742"/>
    </source>
</evidence>
<keyword evidence="3" id="KW-0408">Iron</keyword>
<organism evidence="6 7">
    <name type="scientific">Acinetobacter gerneri</name>
    <dbReference type="NCBI Taxonomy" id="202952"/>
    <lineage>
        <taxon>Bacteria</taxon>
        <taxon>Pseudomonadati</taxon>
        <taxon>Pseudomonadota</taxon>
        <taxon>Gammaproteobacteria</taxon>
        <taxon>Moraxellales</taxon>
        <taxon>Moraxellaceae</taxon>
        <taxon>Acinetobacter</taxon>
    </lineage>
</organism>
<evidence type="ECO:0000313" key="7">
    <source>
        <dbReference type="Proteomes" id="UP001243195"/>
    </source>
</evidence>
<dbReference type="EMBL" id="JAVIDA010000017">
    <property type="protein sequence ID" value="MDQ9072270.1"/>
    <property type="molecule type" value="Genomic_DNA"/>
</dbReference>
<dbReference type="Pfam" id="PF00149">
    <property type="entry name" value="Metallophos"/>
    <property type="match status" value="1"/>
</dbReference>
<keyword evidence="2" id="KW-0378">Hydrolase</keyword>
<dbReference type="InterPro" id="IPR029052">
    <property type="entry name" value="Metallo-depent_PP-like"/>
</dbReference>
<dbReference type="RefSeq" id="WP_004863376.1">
    <property type="nucleotide sequence ID" value="NZ_BBLI01000017.1"/>
</dbReference>
<dbReference type="SUPFAM" id="SSF56300">
    <property type="entry name" value="Metallo-dependent phosphatases"/>
    <property type="match status" value="1"/>
</dbReference>
<protein>
    <submittedName>
        <fullName evidence="6">Metallophosphoesterase</fullName>
    </submittedName>
</protein>
<dbReference type="GO" id="GO:0046872">
    <property type="term" value="F:metal ion binding"/>
    <property type="evidence" value="ECO:0007669"/>
    <property type="project" value="UniProtKB-KW"/>
</dbReference>
<evidence type="ECO:0000256" key="1">
    <source>
        <dbReference type="ARBA" id="ARBA00022723"/>
    </source>
</evidence>
<feature type="domain" description="Calcineurin-like phosphoesterase" evidence="5">
    <location>
        <begin position="2"/>
        <end position="188"/>
    </location>
</feature>
<reference evidence="6" key="1">
    <citation type="submission" date="2023-08" db="EMBL/GenBank/DDBJ databases">
        <title>Emergence of clinically-relevant ST2 carbapenem-resistant Acinetobacter baumannii strains in hospital sewages in Zhejiang, East of China.</title>
        <authorList>
            <person name="Kaichao C."/>
            <person name="Zhang R."/>
        </authorList>
    </citation>
    <scope>NUCLEOTIDE SEQUENCE</scope>
    <source>
        <strain evidence="6">M-SY-60</strain>
    </source>
</reference>
<dbReference type="Gene3D" id="3.60.21.10">
    <property type="match status" value="1"/>
</dbReference>
<keyword evidence="1" id="KW-0479">Metal-binding</keyword>
<dbReference type="InterPro" id="IPR050884">
    <property type="entry name" value="CNP_phosphodiesterase-III"/>
</dbReference>
<evidence type="ECO:0000259" key="5">
    <source>
        <dbReference type="Pfam" id="PF00149"/>
    </source>
</evidence>
<proteinExistence type="inferred from homology"/>